<sequence>WPAGTVFSAQQGVDFWLEGIIILGQQLACTYCAAVTLDASLGVPRPWLRSLLVVGVSCLIGVAMDLRRRASFATQQMNKLKAQ</sequence>
<comment type="caution">
    <text evidence="2">The sequence shown here is derived from an EMBL/GenBank/DDBJ whole genome shotgun (WGS) entry which is preliminary data.</text>
</comment>
<dbReference type="Proteomes" id="UP000485058">
    <property type="component" value="Unassembled WGS sequence"/>
</dbReference>
<accession>A0A699ZBA0</accession>
<gene>
    <name evidence="2" type="ORF">HaLaN_16985</name>
</gene>
<proteinExistence type="predicted"/>
<feature type="transmembrane region" description="Helical" evidence="1">
    <location>
        <begin position="47"/>
        <end position="66"/>
    </location>
</feature>
<reference evidence="2 3" key="1">
    <citation type="submission" date="2020-02" db="EMBL/GenBank/DDBJ databases">
        <title>Draft genome sequence of Haematococcus lacustris strain NIES-144.</title>
        <authorList>
            <person name="Morimoto D."/>
            <person name="Nakagawa S."/>
            <person name="Yoshida T."/>
            <person name="Sawayama S."/>
        </authorList>
    </citation>
    <scope>NUCLEOTIDE SEQUENCE [LARGE SCALE GENOMIC DNA]</scope>
    <source>
        <strain evidence="2 3">NIES-144</strain>
    </source>
</reference>
<protein>
    <submittedName>
        <fullName evidence="2">Uncharacterized protein</fullName>
    </submittedName>
</protein>
<evidence type="ECO:0000256" key="1">
    <source>
        <dbReference type="SAM" id="Phobius"/>
    </source>
</evidence>
<organism evidence="2 3">
    <name type="scientific">Haematococcus lacustris</name>
    <name type="common">Green alga</name>
    <name type="synonym">Haematococcus pluvialis</name>
    <dbReference type="NCBI Taxonomy" id="44745"/>
    <lineage>
        <taxon>Eukaryota</taxon>
        <taxon>Viridiplantae</taxon>
        <taxon>Chlorophyta</taxon>
        <taxon>core chlorophytes</taxon>
        <taxon>Chlorophyceae</taxon>
        <taxon>CS clade</taxon>
        <taxon>Chlamydomonadales</taxon>
        <taxon>Haematococcaceae</taxon>
        <taxon>Haematococcus</taxon>
    </lineage>
</organism>
<keyword evidence="3" id="KW-1185">Reference proteome</keyword>
<dbReference type="AlphaFoldDB" id="A0A699ZBA0"/>
<feature type="non-terminal residue" evidence="2">
    <location>
        <position position="1"/>
    </location>
</feature>
<dbReference type="EMBL" id="BLLF01001546">
    <property type="protein sequence ID" value="GFH19947.1"/>
    <property type="molecule type" value="Genomic_DNA"/>
</dbReference>
<evidence type="ECO:0000313" key="2">
    <source>
        <dbReference type="EMBL" id="GFH19947.1"/>
    </source>
</evidence>
<name>A0A699ZBA0_HAELA</name>
<evidence type="ECO:0000313" key="3">
    <source>
        <dbReference type="Proteomes" id="UP000485058"/>
    </source>
</evidence>
<keyword evidence="1" id="KW-0812">Transmembrane</keyword>
<keyword evidence="1" id="KW-1133">Transmembrane helix</keyword>
<keyword evidence="1" id="KW-0472">Membrane</keyword>